<reference evidence="1 2" key="1">
    <citation type="submission" date="2018-03" db="EMBL/GenBank/DDBJ databases">
        <title>Genomic Encyclopedia of Archaeal and Bacterial Type Strains, Phase II (KMG-II): from individual species to whole genera.</title>
        <authorList>
            <person name="Goeker M."/>
        </authorList>
    </citation>
    <scope>NUCLEOTIDE SEQUENCE [LARGE SCALE GENOMIC DNA]</scope>
    <source>
        <strain evidence="1 2">RHA1</strain>
    </source>
</reference>
<protein>
    <submittedName>
        <fullName evidence="1">Uncharacterized protein</fullName>
    </submittedName>
</protein>
<dbReference type="EMBL" id="PVTZ01000008">
    <property type="protein sequence ID" value="PRZ13615.1"/>
    <property type="molecule type" value="Genomic_DNA"/>
</dbReference>
<accession>A0ABX5EPR6</accession>
<sequence>MIRFWYDESDRKLLIFHEPSGKQKAMKFGSKDLARFLEAHNVTLQECKKVKRDKDRLGLFKRWSLWFK</sequence>
<name>A0ABX5EPR6_9BACL</name>
<keyword evidence="2" id="KW-1185">Reference proteome</keyword>
<organism evidence="1 2">
    <name type="scientific">Laceyella sediminis</name>
    <dbReference type="NCBI Taxonomy" id="573074"/>
    <lineage>
        <taxon>Bacteria</taxon>
        <taxon>Bacillati</taxon>
        <taxon>Bacillota</taxon>
        <taxon>Bacilli</taxon>
        <taxon>Bacillales</taxon>
        <taxon>Thermoactinomycetaceae</taxon>
        <taxon>Laceyella</taxon>
    </lineage>
</organism>
<evidence type="ECO:0000313" key="2">
    <source>
        <dbReference type="Proteomes" id="UP000238836"/>
    </source>
</evidence>
<dbReference type="Proteomes" id="UP000238836">
    <property type="component" value="Unassembled WGS sequence"/>
</dbReference>
<gene>
    <name evidence="1" type="ORF">CLV36_108112</name>
</gene>
<comment type="caution">
    <text evidence="1">The sequence shown here is derived from an EMBL/GenBank/DDBJ whole genome shotgun (WGS) entry which is preliminary data.</text>
</comment>
<proteinExistence type="predicted"/>
<dbReference type="RefSeq" id="WP_106342691.1">
    <property type="nucleotide sequence ID" value="NZ_PVTZ01000008.1"/>
</dbReference>
<evidence type="ECO:0000313" key="1">
    <source>
        <dbReference type="EMBL" id="PRZ13615.1"/>
    </source>
</evidence>